<dbReference type="InterPro" id="IPR025948">
    <property type="entry name" value="HTH-like_dom"/>
</dbReference>
<organism evidence="4 5">
    <name type="scientific">Gordonia phthalatica</name>
    <dbReference type="NCBI Taxonomy" id="1136941"/>
    <lineage>
        <taxon>Bacteria</taxon>
        <taxon>Bacillati</taxon>
        <taxon>Actinomycetota</taxon>
        <taxon>Actinomycetes</taxon>
        <taxon>Mycobacteriales</taxon>
        <taxon>Gordoniaceae</taxon>
        <taxon>Gordonia</taxon>
    </lineage>
</organism>
<dbReference type="GO" id="GO:0003676">
    <property type="term" value="F:nucleic acid binding"/>
    <property type="evidence" value="ECO:0007669"/>
    <property type="project" value="InterPro"/>
</dbReference>
<dbReference type="EMBL" id="CP011853">
    <property type="protein sequence ID" value="ALG84906.1"/>
    <property type="molecule type" value="Genomic_DNA"/>
</dbReference>
<dbReference type="Gene3D" id="3.30.420.10">
    <property type="entry name" value="Ribonuclease H-like superfamily/Ribonuclease H"/>
    <property type="match status" value="1"/>
</dbReference>
<dbReference type="PATRIC" id="fig|1136941.3.peg.2218"/>
<evidence type="ECO:0000313" key="3">
    <source>
        <dbReference type="EMBL" id="ALG84906.1"/>
    </source>
</evidence>
<dbReference type="STRING" id="1136941.ACH46_10885"/>
<gene>
    <name evidence="3" type="ORF">ACH46_10885</name>
    <name evidence="4" type="ORF">ACH46_19285</name>
</gene>
<sequence>MIVDFIDQHRHRWPVEAITAALTEAGCAIAPSTYYAARGRAPSARAVRDEYLKEQIMDVYEDSGGIYGRRKIRAALARRGITVAKCTVERLCRDLGIRGVVRGKFPRTTKPAPETERPADLVDRAFCATAPNQLWVADITYVRTEVGWVYVAFVLDVFSRMIVGWQTSTRMFADLAIDALAMGLWLRRRAGQDITGLIHHSDRGVQYRAIRYTQALAEAGAVASVGSRGDSYDNAMAEALNSLYKHELIYRKGPWASTNAVEIATAEWVHWYNTTRLHGELDHRPPAEVEDHYWQQHAAAAETEPALQNK</sequence>
<dbReference type="KEGG" id="goq:ACH46_10885"/>
<reference evidence="4 5" key="2">
    <citation type="journal article" date="2017" name="Int. J. Syst. Evol. Microbiol.">
        <title>Gordonia phthalatica sp. nov., a di-n-butyl phthalate-degrading bacterium isolated from activated sludge.</title>
        <authorList>
            <person name="Jin D."/>
            <person name="Kong X."/>
            <person name="Jia M."/>
            <person name="Yu X."/>
            <person name="Wang X."/>
            <person name="Zhuang X."/>
            <person name="Deng Y."/>
            <person name="Bai Z."/>
        </authorList>
    </citation>
    <scope>NUCLEOTIDE SEQUENCE [LARGE SCALE GENOMIC DNA]</scope>
    <source>
        <strain evidence="4 5">QH-11</strain>
    </source>
</reference>
<dbReference type="GO" id="GO:0015074">
    <property type="term" value="P:DNA integration"/>
    <property type="evidence" value="ECO:0007669"/>
    <property type="project" value="InterPro"/>
</dbReference>
<dbReference type="PANTHER" id="PTHR46889:SF4">
    <property type="entry name" value="TRANSPOSASE INSO FOR INSERTION SEQUENCE ELEMENT IS911B-RELATED"/>
    <property type="match status" value="1"/>
</dbReference>
<reference evidence="5" key="1">
    <citation type="submission" date="2015-06" db="EMBL/GenBank/DDBJ databases">
        <title>Complete genome sequence and metabolic analysis of phthalate degradation pathway in Gordonia sp. QH-11.</title>
        <authorList>
            <person name="Jin D."/>
            <person name="Kong X."/>
            <person name="Bai Z."/>
        </authorList>
    </citation>
    <scope>NUCLEOTIDE SEQUENCE [LARGE SCALE GENOMIC DNA]</scope>
    <source>
        <strain evidence="5">QH-11</strain>
    </source>
</reference>
<dbReference type="Proteomes" id="UP000063789">
    <property type="component" value="Chromosome"/>
</dbReference>
<feature type="domain" description="Integrase catalytic" evidence="2">
    <location>
        <begin position="127"/>
        <end position="293"/>
    </location>
</feature>
<dbReference type="AlphaFoldDB" id="A0A0N9N5U4"/>
<evidence type="ECO:0000313" key="5">
    <source>
        <dbReference type="Proteomes" id="UP000063789"/>
    </source>
</evidence>
<dbReference type="SUPFAM" id="SSF53098">
    <property type="entry name" value="Ribonuclease H-like"/>
    <property type="match status" value="1"/>
</dbReference>
<evidence type="ECO:0000256" key="1">
    <source>
        <dbReference type="ARBA" id="ARBA00002286"/>
    </source>
</evidence>
<dbReference type="InterPro" id="IPR048020">
    <property type="entry name" value="Transpos_IS3"/>
</dbReference>
<dbReference type="Pfam" id="PF13333">
    <property type="entry name" value="rve_2"/>
    <property type="match status" value="1"/>
</dbReference>
<accession>A0A0N9N5U4</accession>
<protein>
    <recommendedName>
        <fullName evidence="2">Integrase catalytic domain-containing protein</fullName>
    </recommendedName>
</protein>
<comment type="function">
    <text evidence="1">Involved in the transposition of the insertion sequence.</text>
</comment>
<keyword evidence="5" id="KW-1185">Reference proteome</keyword>
<dbReference type="Pfam" id="PF00665">
    <property type="entry name" value="rve"/>
    <property type="match status" value="1"/>
</dbReference>
<dbReference type="InterPro" id="IPR036397">
    <property type="entry name" value="RNaseH_sf"/>
</dbReference>
<dbReference type="Pfam" id="PF13276">
    <property type="entry name" value="HTH_21"/>
    <property type="match status" value="1"/>
</dbReference>
<dbReference type="NCBIfam" id="NF033516">
    <property type="entry name" value="transpos_IS3"/>
    <property type="match status" value="1"/>
</dbReference>
<evidence type="ECO:0000259" key="2">
    <source>
        <dbReference type="PROSITE" id="PS50994"/>
    </source>
</evidence>
<proteinExistence type="predicted"/>
<name>A0A0N9N5U4_9ACTN</name>
<dbReference type="InterPro" id="IPR050900">
    <property type="entry name" value="Transposase_IS3/IS150/IS904"/>
</dbReference>
<dbReference type="EMBL" id="CP011853">
    <property type="protein sequence ID" value="ALG86241.1"/>
    <property type="molecule type" value="Genomic_DNA"/>
</dbReference>
<dbReference type="InterPro" id="IPR012337">
    <property type="entry name" value="RNaseH-like_sf"/>
</dbReference>
<dbReference type="KEGG" id="goq:ACH46_19285"/>
<dbReference type="PANTHER" id="PTHR46889">
    <property type="entry name" value="TRANSPOSASE INSF FOR INSERTION SEQUENCE IS3B-RELATED"/>
    <property type="match status" value="1"/>
</dbReference>
<dbReference type="PROSITE" id="PS50994">
    <property type="entry name" value="INTEGRASE"/>
    <property type="match status" value="1"/>
</dbReference>
<dbReference type="InterPro" id="IPR001584">
    <property type="entry name" value="Integrase_cat-core"/>
</dbReference>
<evidence type="ECO:0000313" key="4">
    <source>
        <dbReference type="EMBL" id="ALG86241.1"/>
    </source>
</evidence>